<organism evidence="1 2">
    <name type="scientific">Clostridium oceanicum</name>
    <dbReference type="NCBI Taxonomy" id="1543"/>
    <lineage>
        <taxon>Bacteria</taxon>
        <taxon>Bacillati</taxon>
        <taxon>Bacillota</taxon>
        <taxon>Clostridia</taxon>
        <taxon>Eubacteriales</taxon>
        <taxon>Clostridiaceae</taxon>
        <taxon>Clostridium</taxon>
    </lineage>
</organism>
<keyword evidence="2" id="KW-1185">Reference proteome</keyword>
<evidence type="ECO:0000313" key="1">
    <source>
        <dbReference type="EMBL" id="GAA0742943.1"/>
    </source>
</evidence>
<gene>
    <name evidence="1" type="ORF">GCM10008906_26100</name>
</gene>
<proteinExistence type="predicted"/>
<dbReference type="EMBL" id="BAAACG010000010">
    <property type="protein sequence ID" value="GAA0742943.1"/>
    <property type="molecule type" value="Genomic_DNA"/>
</dbReference>
<comment type="caution">
    <text evidence="1">The sequence shown here is derived from an EMBL/GenBank/DDBJ whole genome shotgun (WGS) entry which is preliminary data.</text>
</comment>
<dbReference type="RefSeq" id="WP_343762097.1">
    <property type="nucleotide sequence ID" value="NZ_BAAACG010000010.1"/>
</dbReference>
<evidence type="ECO:0000313" key="2">
    <source>
        <dbReference type="Proteomes" id="UP001501510"/>
    </source>
</evidence>
<protein>
    <submittedName>
        <fullName evidence="1">Uncharacterized protein</fullName>
    </submittedName>
</protein>
<dbReference type="Proteomes" id="UP001501510">
    <property type="component" value="Unassembled WGS sequence"/>
</dbReference>
<reference evidence="2" key="1">
    <citation type="journal article" date="2019" name="Int. J. Syst. Evol. Microbiol.">
        <title>The Global Catalogue of Microorganisms (GCM) 10K type strain sequencing project: providing services to taxonomists for standard genome sequencing and annotation.</title>
        <authorList>
            <consortium name="The Broad Institute Genomics Platform"/>
            <consortium name="The Broad Institute Genome Sequencing Center for Infectious Disease"/>
            <person name="Wu L."/>
            <person name="Ma J."/>
        </authorList>
    </citation>
    <scope>NUCLEOTIDE SEQUENCE [LARGE SCALE GENOMIC DNA]</scope>
    <source>
        <strain evidence="2">JCM 1407</strain>
    </source>
</reference>
<sequence>MEFENLEKKINRLDKDIEALRRVKHYLSNKDEINEISDTLNKERQVYADELYLGDGKAYTELMEIIEELMDKELVKEDQIELLEDIRKIYGRKSPNVTKKSYGLNAWFKFLQVQCEWIENENRDWSTLIIKGITPKDNN</sequence>
<name>A0ABP3UWG2_9CLOT</name>
<accession>A0ABP3UWG2</accession>